<feature type="domain" description="UBC core" evidence="7">
    <location>
        <begin position="274"/>
        <end position="434"/>
    </location>
</feature>
<evidence type="ECO:0000256" key="6">
    <source>
        <dbReference type="SAM" id="MobiDB-lite"/>
    </source>
</evidence>
<reference evidence="8" key="1">
    <citation type="journal article" date="2023" name="Mol. Ecol. Resour.">
        <title>Chromosome-level genome assembly of a triploid poplar Populus alba 'Berolinensis'.</title>
        <authorList>
            <person name="Chen S."/>
            <person name="Yu Y."/>
            <person name="Wang X."/>
            <person name="Wang S."/>
            <person name="Zhang T."/>
            <person name="Zhou Y."/>
            <person name="He R."/>
            <person name="Meng N."/>
            <person name="Wang Y."/>
            <person name="Liu W."/>
            <person name="Liu Z."/>
            <person name="Liu J."/>
            <person name="Guo Q."/>
            <person name="Huang H."/>
            <person name="Sederoff R.R."/>
            <person name="Wang G."/>
            <person name="Qu G."/>
            <person name="Chen S."/>
        </authorList>
    </citation>
    <scope>NUCLEOTIDE SEQUENCE</scope>
    <source>
        <strain evidence="8">SC-2020</strain>
    </source>
</reference>
<name>A0AAD6LZ61_9ROSI</name>
<dbReference type="Gene3D" id="3.10.110.10">
    <property type="entry name" value="Ubiquitin Conjugating Enzyme"/>
    <property type="match status" value="1"/>
</dbReference>
<dbReference type="InterPro" id="IPR016135">
    <property type="entry name" value="UBQ-conjugating_enzyme/RWD"/>
</dbReference>
<keyword evidence="3" id="KW-0547">Nucleotide-binding</keyword>
<dbReference type="EMBL" id="JAQIZT010000013">
    <property type="protein sequence ID" value="KAJ6975811.1"/>
    <property type="molecule type" value="Genomic_DNA"/>
</dbReference>
<keyword evidence="5" id="KW-0067">ATP-binding</keyword>
<evidence type="ECO:0000259" key="7">
    <source>
        <dbReference type="PROSITE" id="PS50127"/>
    </source>
</evidence>
<feature type="compositionally biased region" description="Low complexity" evidence="6">
    <location>
        <begin position="88"/>
        <end position="104"/>
    </location>
</feature>
<dbReference type="PANTHER" id="PTHR46116:SF18">
    <property type="entry name" value="UBIQUITIN-CONJUGATING ENZYME E2 38 ISOFORM X1"/>
    <property type="match status" value="1"/>
</dbReference>
<dbReference type="SMART" id="SM00212">
    <property type="entry name" value="UBCc"/>
    <property type="match status" value="1"/>
</dbReference>
<gene>
    <name evidence="8" type="ORF">NC653_031595</name>
</gene>
<sequence length="614" mass="67440">MDLDMADGNQDVTISKKLKQSEVVLCDVMDAPAEVLICHGKADMGTKGKSKSVDDDAWQQEIKNASSSDLGNYTSVAGSVDSAYHLRGSTSGSTNSNNNNGSNSDMSYHDDEVGNDCDDYADENDCDDLDGYLYYDDEDEDDYSAIQSQFDNVDLPPGVEASLPWLKEPASSSNMISNTSTSTIPNHTIPSHTNHNHSESKIMTTTCLSENKWTASASSSMFPADSSSNGEVEDSGENNTMQKYRNFKQFDNVEDFSDHHYRGTGVSDLPPPKIWAKRIQDEWKSLEKDLPDTIFVRVYETRMELLRAVIAGPAGTPYHDGLFVFDCIFPPTYPDAPPMVYYYSGGLRLNPNLYECGKVCLSLLGTWSGKETEMWIPGKSTMLQVLVSIQALILNAKPFFNEPGYESSYVGAEGDKRSKKYNEEVFILSLKTMMYTLRRPPKHFEDLVIGHFYNRAHNILVACKAYADGAIVGSVTVKDGVADVDKADMGASGEFKATMSKEVDSMGRGGWLAANFRAAIIITILTNLVGPIPQLKKPRETIENVAQYVFLRSPTKAQDATDLFLTPLTDPAKDHGVSLGNGNYHTFQINPRQAVPRATSNGSAALVRGCGGKQ</sequence>
<feature type="compositionally biased region" description="Low complexity" evidence="6">
    <location>
        <begin position="218"/>
        <end position="228"/>
    </location>
</feature>
<accession>A0AAD6LZ61</accession>
<keyword evidence="9" id="KW-1185">Reference proteome</keyword>
<evidence type="ECO:0000256" key="3">
    <source>
        <dbReference type="ARBA" id="ARBA00022741"/>
    </source>
</evidence>
<dbReference type="PANTHER" id="PTHR46116">
    <property type="entry name" value="(E3-INDEPENDENT) E2 UBIQUITIN-CONJUGATING ENZYME"/>
    <property type="match status" value="1"/>
</dbReference>
<feature type="region of interest" description="Disordered" evidence="6">
    <location>
        <begin position="218"/>
        <end position="237"/>
    </location>
</feature>
<keyword evidence="4" id="KW-0833">Ubl conjugation pathway</keyword>
<dbReference type="CDD" id="cd23837">
    <property type="entry name" value="UBCc_UBE2O"/>
    <property type="match status" value="1"/>
</dbReference>
<dbReference type="PROSITE" id="PS50127">
    <property type="entry name" value="UBC_2"/>
    <property type="match status" value="1"/>
</dbReference>
<evidence type="ECO:0000313" key="9">
    <source>
        <dbReference type="Proteomes" id="UP001164929"/>
    </source>
</evidence>
<evidence type="ECO:0000313" key="8">
    <source>
        <dbReference type="EMBL" id="KAJ6975811.1"/>
    </source>
</evidence>
<dbReference type="Pfam" id="PF00179">
    <property type="entry name" value="UQ_con"/>
    <property type="match status" value="1"/>
</dbReference>
<protein>
    <recommendedName>
        <fullName evidence="1">E2 ubiquitin-conjugating enzyme</fullName>
        <ecNumber evidence="1">2.3.2.23</ecNumber>
    </recommendedName>
</protein>
<keyword evidence="2" id="KW-0808">Transferase</keyword>
<organism evidence="8 9">
    <name type="scientific">Populus alba x Populus x berolinensis</name>
    <dbReference type="NCBI Taxonomy" id="444605"/>
    <lineage>
        <taxon>Eukaryota</taxon>
        <taxon>Viridiplantae</taxon>
        <taxon>Streptophyta</taxon>
        <taxon>Embryophyta</taxon>
        <taxon>Tracheophyta</taxon>
        <taxon>Spermatophyta</taxon>
        <taxon>Magnoliopsida</taxon>
        <taxon>eudicotyledons</taxon>
        <taxon>Gunneridae</taxon>
        <taxon>Pentapetalae</taxon>
        <taxon>rosids</taxon>
        <taxon>fabids</taxon>
        <taxon>Malpighiales</taxon>
        <taxon>Salicaceae</taxon>
        <taxon>Saliceae</taxon>
        <taxon>Populus</taxon>
    </lineage>
</organism>
<comment type="caution">
    <text evidence="8">The sequence shown here is derived from an EMBL/GenBank/DDBJ whole genome shotgun (WGS) entry which is preliminary data.</text>
</comment>
<dbReference type="GO" id="GO:0005524">
    <property type="term" value="F:ATP binding"/>
    <property type="evidence" value="ECO:0007669"/>
    <property type="project" value="UniProtKB-KW"/>
</dbReference>
<feature type="region of interest" description="Disordered" evidence="6">
    <location>
        <begin position="87"/>
        <end position="121"/>
    </location>
</feature>
<evidence type="ECO:0000256" key="4">
    <source>
        <dbReference type="ARBA" id="ARBA00022786"/>
    </source>
</evidence>
<dbReference type="FunFam" id="3.10.110.10:FF:000028">
    <property type="entry name" value="Probable ubiquitin-conjugating enzyme E2 23"/>
    <property type="match status" value="1"/>
</dbReference>
<dbReference type="AlphaFoldDB" id="A0AAD6LZ61"/>
<evidence type="ECO:0000256" key="1">
    <source>
        <dbReference type="ARBA" id="ARBA00012486"/>
    </source>
</evidence>
<evidence type="ECO:0000256" key="5">
    <source>
        <dbReference type="ARBA" id="ARBA00022840"/>
    </source>
</evidence>
<proteinExistence type="predicted"/>
<dbReference type="EC" id="2.3.2.23" evidence="1"/>
<dbReference type="SUPFAM" id="SSF54495">
    <property type="entry name" value="UBC-like"/>
    <property type="match status" value="1"/>
</dbReference>
<evidence type="ECO:0000256" key="2">
    <source>
        <dbReference type="ARBA" id="ARBA00022679"/>
    </source>
</evidence>
<dbReference type="GO" id="GO:0061631">
    <property type="term" value="F:ubiquitin conjugating enzyme activity"/>
    <property type="evidence" value="ECO:0007669"/>
    <property type="project" value="UniProtKB-EC"/>
</dbReference>
<dbReference type="Proteomes" id="UP001164929">
    <property type="component" value="Chromosome 13"/>
</dbReference>
<dbReference type="InterPro" id="IPR000608">
    <property type="entry name" value="UBC"/>
</dbReference>